<dbReference type="EC" id="3.2.1.14" evidence="6"/>
<dbReference type="InterPro" id="IPR017853">
    <property type="entry name" value="GH"/>
</dbReference>
<dbReference type="SMART" id="SM00636">
    <property type="entry name" value="Glyco_18"/>
    <property type="match status" value="1"/>
</dbReference>
<dbReference type="PROSITE" id="PS00598">
    <property type="entry name" value="CHROMO_1"/>
    <property type="match status" value="1"/>
</dbReference>
<dbReference type="InterPro" id="IPR022198">
    <property type="entry name" value="DUF3723"/>
</dbReference>
<dbReference type="Gene3D" id="3.20.20.80">
    <property type="entry name" value="Glycosidases"/>
    <property type="match status" value="1"/>
</dbReference>
<dbReference type="GO" id="GO:0006338">
    <property type="term" value="P:chromatin remodeling"/>
    <property type="evidence" value="ECO:0007669"/>
    <property type="project" value="UniProtKB-ARBA"/>
</dbReference>
<dbReference type="InterPro" id="IPR036397">
    <property type="entry name" value="RNaseH_sf"/>
</dbReference>
<dbReference type="InterPro" id="IPR011583">
    <property type="entry name" value="Chitinase_II/V-like_cat"/>
</dbReference>
<dbReference type="SUPFAM" id="SSF51445">
    <property type="entry name" value="(Trans)glycosidases"/>
    <property type="match status" value="1"/>
</dbReference>
<dbReference type="GO" id="GO:0003676">
    <property type="term" value="F:nucleic acid binding"/>
    <property type="evidence" value="ECO:0007669"/>
    <property type="project" value="InterPro"/>
</dbReference>
<dbReference type="PROSITE" id="PS50878">
    <property type="entry name" value="RT_POL"/>
    <property type="match status" value="1"/>
</dbReference>
<evidence type="ECO:0000256" key="18">
    <source>
        <dbReference type="SAM" id="SignalP"/>
    </source>
</evidence>
<dbReference type="GO" id="GO:0008061">
    <property type="term" value="F:chitin binding"/>
    <property type="evidence" value="ECO:0007669"/>
    <property type="project" value="InterPro"/>
</dbReference>
<keyword evidence="12" id="KW-0119">Carbohydrate metabolism</keyword>
<evidence type="ECO:0000259" key="19">
    <source>
        <dbReference type="PROSITE" id="PS50013"/>
    </source>
</evidence>
<keyword evidence="15" id="KW-0862">Zinc</keyword>
<keyword evidence="8 16" id="KW-0378">Hydrolase</keyword>
<feature type="compositionally biased region" description="Basic and acidic residues" evidence="17">
    <location>
        <begin position="2196"/>
        <end position="2211"/>
    </location>
</feature>
<proteinExistence type="inferred from homology"/>
<name>A0AB34FKZ2_9HYPO</name>
<keyword evidence="24" id="KW-0548">Nucleotidyltransferase</keyword>
<comment type="similarity">
    <text evidence="4">Belongs to the glycosyl hydrolase 18 family. Chitinase class V subfamily.</text>
</comment>
<evidence type="ECO:0000256" key="14">
    <source>
        <dbReference type="ARBA" id="ARBA00023326"/>
    </source>
</evidence>
<dbReference type="InterPro" id="IPR029070">
    <property type="entry name" value="Chitinase_insertion_sf"/>
</dbReference>
<keyword evidence="10" id="KW-0496">Mitochondrion</keyword>
<dbReference type="SUPFAM" id="SSF56219">
    <property type="entry name" value="DNase I-like"/>
    <property type="match status" value="1"/>
</dbReference>
<dbReference type="InterPro" id="IPR005135">
    <property type="entry name" value="Endo/exonuclease/phosphatase"/>
</dbReference>
<feature type="domain" description="Chromo" evidence="19">
    <location>
        <begin position="443"/>
        <end position="491"/>
    </location>
</feature>
<evidence type="ECO:0000256" key="3">
    <source>
        <dbReference type="ARBA" id="ARBA00004613"/>
    </source>
</evidence>
<evidence type="ECO:0000256" key="10">
    <source>
        <dbReference type="ARBA" id="ARBA00023128"/>
    </source>
</evidence>
<accession>A0AB34FKZ2</accession>
<keyword evidence="24" id="KW-0808">Transferase</keyword>
<dbReference type="EMBL" id="JAQHRD010000007">
    <property type="protein sequence ID" value="KAJ6439112.1"/>
    <property type="molecule type" value="Genomic_DNA"/>
</dbReference>
<dbReference type="GO" id="GO:0006032">
    <property type="term" value="P:chitin catabolic process"/>
    <property type="evidence" value="ECO:0007669"/>
    <property type="project" value="UniProtKB-KW"/>
</dbReference>
<feature type="domain" description="Reverse transcriptase" evidence="21">
    <location>
        <begin position="2700"/>
        <end position="2970"/>
    </location>
</feature>
<dbReference type="PROSITE" id="PS50158">
    <property type="entry name" value="ZF_CCHC"/>
    <property type="match status" value="1"/>
</dbReference>
<comment type="subunit">
    <text evidence="5">Component of the NuA4 histone acetyltransferase complex.</text>
</comment>
<evidence type="ECO:0000259" key="21">
    <source>
        <dbReference type="PROSITE" id="PS50878"/>
    </source>
</evidence>
<evidence type="ECO:0000256" key="7">
    <source>
        <dbReference type="ARBA" id="ARBA00022525"/>
    </source>
</evidence>
<evidence type="ECO:0000256" key="15">
    <source>
        <dbReference type="PROSITE-ProRule" id="PRU00047"/>
    </source>
</evidence>
<feature type="compositionally biased region" description="Polar residues" evidence="17">
    <location>
        <begin position="355"/>
        <end position="381"/>
    </location>
</feature>
<dbReference type="SUPFAM" id="SSF56672">
    <property type="entry name" value="DNA/RNA polymerases"/>
    <property type="match status" value="1"/>
</dbReference>
<dbReference type="InterPro" id="IPR036691">
    <property type="entry name" value="Endo/exonu/phosph_ase_sf"/>
</dbReference>
<dbReference type="Pfam" id="PF14529">
    <property type="entry name" value="Exo_endo_phos_2"/>
    <property type="match status" value="1"/>
</dbReference>
<evidence type="ECO:0000256" key="11">
    <source>
        <dbReference type="ARBA" id="ARBA00023242"/>
    </source>
</evidence>
<comment type="subcellular location">
    <subcellularLocation>
        <location evidence="2">Mitochondrion</location>
    </subcellularLocation>
    <subcellularLocation>
        <location evidence="3">Secreted</location>
    </subcellularLocation>
</comment>
<dbReference type="GO" id="GO:0000272">
    <property type="term" value="P:polysaccharide catabolic process"/>
    <property type="evidence" value="ECO:0007669"/>
    <property type="project" value="UniProtKB-KW"/>
</dbReference>
<feature type="compositionally biased region" description="Basic residues" evidence="17">
    <location>
        <begin position="3110"/>
        <end position="3126"/>
    </location>
</feature>
<dbReference type="SUPFAM" id="SSF53098">
    <property type="entry name" value="Ribonuclease H-like"/>
    <property type="match status" value="1"/>
</dbReference>
<evidence type="ECO:0000259" key="23">
    <source>
        <dbReference type="PROSITE" id="PS51910"/>
    </source>
</evidence>
<feature type="domain" description="RNase H type-1" evidence="22">
    <location>
        <begin position="3190"/>
        <end position="3322"/>
    </location>
</feature>
<dbReference type="InterPro" id="IPR000953">
    <property type="entry name" value="Chromo/chromo_shadow_dom"/>
</dbReference>
<keyword evidence="18" id="KW-0732">Signal</keyword>
<dbReference type="InterPro" id="IPR043502">
    <property type="entry name" value="DNA/RNA_pol_sf"/>
</dbReference>
<feature type="region of interest" description="Disordered" evidence="17">
    <location>
        <begin position="355"/>
        <end position="412"/>
    </location>
</feature>
<dbReference type="InterPro" id="IPR016197">
    <property type="entry name" value="Chromo-like_dom_sf"/>
</dbReference>
<feature type="compositionally biased region" description="Basic and acidic residues" evidence="17">
    <location>
        <begin position="1195"/>
        <end position="1205"/>
    </location>
</feature>
<evidence type="ECO:0000259" key="20">
    <source>
        <dbReference type="PROSITE" id="PS50158"/>
    </source>
</evidence>
<dbReference type="GO" id="GO:0005576">
    <property type="term" value="C:extracellular region"/>
    <property type="evidence" value="ECO:0007669"/>
    <property type="project" value="UniProtKB-SubCell"/>
</dbReference>
<protein>
    <recommendedName>
        <fullName evidence="6">chitinase</fullName>
        <ecNumber evidence="6">3.2.1.14</ecNumber>
    </recommendedName>
</protein>
<comment type="catalytic activity">
    <reaction evidence="1">
        <text>Random endo-hydrolysis of N-acetyl-beta-D-glucosaminide (1-&gt;4)-beta-linkages in chitin and chitodextrins.</text>
        <dbReference type="EC" id="3.2.1.14"/>
    </reaction>
</comment>
<dbReference type="Pfam" id="PF00078">
    <property type="entry name" value="RVT_1"/>
    <property type="match status" value="1"/>
</dbReference>
<dbReference type="InterPro" id="IPR002156">
    <property type="entry name" value="RNaseH_domain"/>
</dbReference>
<dbReference type="GO" id="GO:0008843">
    <property type="term" value="F:endochitinase activity"/>
    <property type="evidence" value="ECO:0007669"/>
    <property type="project" value="UniProtKB-EC"/>
</dbReference>
<dbReference type="SUPFAM" id="SSF54556">
    <property type="entry name" value="Chitinase insertion domain"/>
    <property type="match status" value="1"/>
</dbReference>
<dbReference type="PROSITE" id="PS50879">
    <property type="entry name" value="RNASE_H_1"/>
    <property type="match status" value="1"/>
</dbReference>
<feature type="region of interest" description="Disordered" evidence="17">
    <location>
        <begin position="1108"/>
        <end position="1144"/>
    </location>
</feature>
<sequence length="3472" mass="389533">MQTSFASIWLPVTLLSSLATASLNNIRNGGGYVNAVYFVNWGIYQRQFQPLLLPASKITHVYYAFLNISTNGTVFSGDTYADLEKHYPDDSWNDAGHNAYGCVKQLFKLKKQNRHMKVLLSIGGYTWSTNFPSVARSTTARSTFVKSTIRLLKDWGFDGIDVDWEYPTDAVQAADMVLLLQELRRELDSYAAAHADGHHFLLTIAAPAGPENFSKLRLAEIGSIVDYVNLMANEHPAAAPFNTNDAIKAYTRRQSFSGVGSGTWEPGALDYKVLPKLGATVQADDTAKASFSYDMATQELVSYDTPEIVRTKVAYVKQLALGGSIFWEASADKNGTDSLVGTSFQSLGSLDSSQNYLHYPDSQTQDSNESGMASSPQQPTLHNHKKFARARMAKSVKARQRQPSFAKTEARSRRQLKPIGDFAVSHKIGTSGSAKARSLAKDEPFELFIRRLADNVKGSLVFHVKWKGFEKTSDMTWEPEKHLRGLFPVLIGDDLNWMEEIKEDILARPEAVEKILEIEQTKESPRSAQEIEKDLIEEGGWHLMLVFGRKKKISEDIQVAMDDPNWLKTFLETLNPLIPIDYLSPSPIMGSEMTVYHGLTTRTPQYFPESLDFRGFGRQGCYDENLGIWTIIDTDFETNECKSLIEEHVHSLELVDIRHECQHLSDDLRRLIGEKYYYQEDPSDGELYRKIREYQGIGGEENPFFEKLWLERLQASDNRRKNYAQLCRHRKYAMAIDFLLEIPAVMEGLRLSVIHQTIPMNGSKNAMGRIDRATVELLQGKAPGACKADHDDLLGRLRSGQLFGSFKEEERVAFWARVCDASRTQLIPSLFTFFEDRKFLAHAAESMKRIVDAGARETIASRLEEMFTDANQQTDRVLIQMSDGTFGTIAGDASLRLDMGMRQLWLAAFRMYQDLPPEPQKKDRLAKARTKADETALYDFAFLASRLGFESNRINQILELSPDRAIAENALLMARKPGRFRYPDQEQCIRQLVKIFATAVPVPDTEQPSATHEAYAQRPARYGTPHNIHHEHDKSKLFLTRLDEAVDLDQADISSLFVRRSVYLTYFGQPPLTGCCAVNDIFKAQGAGTALKERLPGQDNDHALEYGSLFCSGPPSPGPVAGPMQPGPRAESQPQKAHPPDAHHEAKELDGLASLLAAQQAEIQRNRGLLKRLAKSEAKQRVKQGIGRSAKQRRTKLDASTRGSEEEGGEQSETTLAISDDSSSGWRSSPYVENSRMQQQISHRGSISIRRSTTGFRRRHCRRSPIDDNEGSSHFIGADLRADQQLKAASVERSELESADDALQRAITSPSLIARDQDEGTHNIERHLDEIDKIREPTGKRKRPLKKAYPSIADNLSMDRENTNQLLLLDWLTYQNPPFHLVNSERFRRLLLYNNPSLQEGQIPSDKTLVNLLTAEYNRALGPVHAVLQGARRMVHFTFYGTSRQNASFLGVNAHFIDRDWKQWRILLALPAPRKRHMGAALARLQSSREIEVLDRAKDLPNELQAEIGNYLGMADPLSLLMSMRKALAVPPDVLKKQQERWVTEQFTSLFQDGRWLKHVCSEGFNPVLVGNFLPGGYVVLYLASNRNYEALDEANGDDLIACFDDLYERTSPSLFLASLRSHKIDIRTLEIQFPERTLNISPVLEMQARNYIFVTDIDAVFVEEEGITFIAYYVDRILVERSDEESGNFREDLRFLKLPMTPSGLARGARVALLRNSPATREGEIGVSRSALRTAYTPSSPLHAVSYAAATEGAQHAVHFDSNEPDPQPGDGPVTIANAADKLVVAQNEVYSAKLAVFRAFCSSFDDTAKQFTSGPALQFAQKFSSSFLQYWTDVLAGTHSNLPTTKPSYATVGQRHPPPPPTDDLRVFARLRPGHAADMSRSFAVRTHIADKLGIARSRIPEAHPCKTGWAIRAADLATRDLLTERQAEWAPDISAQIVEKRQEWYTYAVQGCPRRFNNLFGEAIDDEKAIRDEVATQTGQTPERVTIAKQDSDQRPTRTLIISFAKEVKHHWRLFDTTSYARPIVKTKPPKQCDNCWDYHSRYSCGRQARCKNCGKTGHAQDTCTATQQCANCHGPHAVDFPQCPARPKKVNGAFHSLNRPEKKLVQIMGKRLFNHDSERHYLRVQPEHTGAYDAKCSTFPTQPSIANSKYRKRLQRQAQHRSIGQSHQVLSIYRNGIHRLGHQSSLIGTQRKEQFPAREAKHRDVGTTKRVHREWSGTARKPLAISEILAERHHRDKRLFRVFQANVGKNSPSHDCALALADAERYEVILLQEPWTQVRDSRCLTKTHPAYDTYSPVSTWEDIDTRPRVMTYIRRGARLLADQQRPALSRDILWLVVNGVTLVNVYREPNLDTALEVLFAWPIPSQCIIAGDFNARHHTWQIGPSRGHGGIIAEWAAENDLDLLNPINTPTNAHGNTIDLAFSNIPLAEATVEDHLATSSDHFTLSISLPALKPATLPPGKILLASDEELKRFTELIVSGATIIPQAATTAADLDRLADAIIDLIQSAARAAGRRSQRRPRKAPWWNEECAASVAELRCVRRAFPLGFNRDVQLARRDLRRVVRRAKRAYWRELIDGVRSDKDVFKITRWLKRSGVFRPPPLQVGETIIETQIGKAEALRHATLERRTADDDISDPWTPSEDTLPIPFSPKVPIEEVQDALLRTGNTSPGSDNITVRLLRTAWPALRCHIQRLYQGCLSLGYHPLRFKEAEVVMIEKPGKRDLSKTRAWRPISLLSCLGKGLERLIARRLAWASIRYGILHPQQIGALPKRSAVDLVAALVHDIETALANGQVATLVTMDVQGAFDTVMRNRLILRLRQQGWPPHLVRWAGSFMQDRSAAIRFQDVTTPASPLRCGLAQGSPASPILFALYIAPIYRLGNSEGRFGYADDTAMLRTGRTLEETTALASRDMEELLVWGAANGVTFDPDKTEVMHFSRKKSPSRPSVFQGGTEIVPGNAMRWLGLWLDRRLSFKSHVDEWSAKARRVANLLKGIANTKHGPLPRAVRRAVKACVEPTLFYGAEAWYPGEVAPSVANPNRIVSTQVKHLVLRLDKVLRHALRAALPVWKTTPIPAMHREAGTPPATITLTAQQIRFSARLKSLDGRHPLVKRASRKPPRARHTRNPSSTRRVKPTFQSRLQRTDQLLPKCHRPALLPRRYSDTEASPLQTANKAETAGDFLEWLGNAAAATLIVYSDGSQLPNGAVGFGFTVHRDKQSLVQGSGRLGPSEVFDAEATGALEGLRAALRLGDTRSEVVVCTDNLAVASCLRGNPADSSQDKFTKFQELATSHGNVQVRWIPGHTNIPGNEEADGLAKAGCLQPEPPEAMPSLAHLRRLARQESRDVFKAWWSTEAPESYKSLNLEATTSCPPELALPRATLHSLLAARSRHGDFADYHERFNHDDARLDCSCGRRKAPEHPFYCRKVPPRLRMRLTPSPAEAIHHAVGKGFKAFVEMTSESSFFQRICPRH</sequence>
<evidence type="ECO:0000256" key="8">
    <source>
        <dbReference type="ARBA" id="ARBA00022801"/>
    </source>
</evidence>
<evidence type="ECO:0000313" key="24">
    <source>
        <dbReference type="EMBL" id="KAJ6439112.1"/>
    </source>
</evidence>
<dbReference type="CDD" id="cd01650">
    <property type="entry name" value="RT_nLTR_like"/>
    <property type="match status" value="1"/>
</dbReference>
<feature type="compositionally biased region" description="Low complexity" evidence="17">
    <location>
        <begin position="1238"/>
        <end position="1252"/>
    </location>
</feature>
<dbReference type="InterPro" id="IPR001878">
    <property type="entry name" value="Znf_CCHC"/>
</dbReference>
<dbReference type="Gene3D" id="2.40.50.40">
    <property type="match status" value="1"/>
</dbReference>
<dbReference type="PROSITE" id="PS50013">
    <property type="entry name" value="CHROMO_2"/>
    <property type="match status" value="1"/>
</dbReference>
<dbReference type="Pfam" id="PF12520">
    <property type="entry name" value="DUF3723"/>
    <property type="match status" value="1"/>
</dbReference>
<evidence type="ECO:0000256" key="1">
    <source>
        <dbReference type="ARBA" id="ARBA00000822"/>
    </source>
</evidence>
<evidence type="ECO:0000256" key="17">
    <source>
        <dbReference type="SAM" id="MobiDB-lite"/>
    </source>
</evidence>
<feature type="domain" description="GH18" evidence="23">
    <location>
        <begin position="32"/>
        <end position="350"/>
    </location>
</feature>
<feature type="compositionally biased region" description="Basic residues" evidence="17">
    <location>
        <begin position="382"/>
        <end position="400"/>
    </location>
</feature>
<dbReference type="PANTHER" id="PTHR33481">
    <property type="entry name" value="REVERSE TRANSCRIPTASE"/>
    <property type="match status" value="1"/>
</dbReference>
<keyword evidence="24" id="KW-0695">RNA-directed DNA polymerase</keyword>
<dbReference type="InterPro" id="IPR023779">
    <property type="entry name" value="Chromodomain_CS"/>
</dbReference>
<keyword evidence="15" id="KW-0863">Zinc-finger</keyword>
<keyword evidence="14" id="KW-0624">Polysaccharide degradation</keyword>
<dbReference type="PROSITE" id="PS51910">
    <property type="entry name" value="GH18_2"/>
    <property type="match status" value="1"/>
</dbReference>
<reference evidence="24" key="1">
    <citation type="submission" date="2023-01" db="EMBL/GenBank/DDBJ databases">
        <title>The growth and conidiation of Purpureocillium lavendulum are regulated by nitrogen source and histone H3K14 acetylation.</title>
        <authorList>
            <person name="Tang P."/>
            <person name="Han J."/>
            <person name="Zhang C."/>
            <person name="Tang P."/>
            <person name="Qi F."/>
            <person name="Zhang K."/>
            <person name="Liang L."/>
        </authorList>
    </citation>
    <scope>NUCLEOTIDE SEQUENCE</scope>
    <source>
        <strain evidence="24">YMF1.00683</strain>
    </source>
</reference>
<dbReference type="GO" id="GO:0003964">
    <property type="term" value="F:RNA-directed DNA polymerase activity"/>
    <property type="evidence" value="ECO:0007669"/>
    <property type="project" value="UniProtKB-KW"/>
</dbReference>
<dbReference type="Gene3D" id="3.30.420.10">
    <property type="entry name" value="Ribonuclease H-like superfamily/Ribonuclease H"/>
    <property type="match status" value="1"/>
</dbReference>
<feature type="chain" id="PRO_5044186487" description="chitinase" evidence="18">
    <location>
        <begin position="22"/>
        <end position="3472"/>
    </location>
</feature>
<feature type="region of interest" description="Disordered" evidence="17">
    <location>
        <begin position="2196"/>
        <end position="2217"/>
    </location>
</feature>
<feature type="region of interest" description="Disordered" evidence="17">
    <location>
        <begin position="3109"/>
        <end position="3135"/>
    </location>
</feature>
<dbReference type="InterPro" id="IPR000477">
    <property type="entry name" value="RT_dom"/>
</dbReference>
<evidence type="ECO:0000313" key="25">
    <source>
        <dbReference type="Proteomes" id="UP001163105"/>
    </source>
</evidence>
<dbReference type="PROSITE" id="PS01095">
    <property type="entry name" value="GH18_1"/>
    <property type="match status" value="1"/>
</dbReference>
<feature type="region of interest" description="Disordered" evidence="17">
    <location>
        <begin position="1174"/>
        <end position="1275"/>
    </location>
</feature>
<dbReference type="CDD" id="cd00024">
    <property type="entry name" value="CD_CSD"/>
    <property type="match status" value="1"/>
</dbReference>
<evidence type="ECO:0000256" key="13">
    <source>
        <dbReference type="ARBA" id="ARBA00023295"/>
    </source>
</evidence>
<feature type="compositionally biased region" description="Low complexity" evidence="17">
    <location>
        <begin position="1211"/>
        <end position="1229"/>
    </location>
</feature>
<dbReference type="Pfam" id="PF00075">
    <property type="entry name" value="RNase_H"/>
    <property type="match status" value="1"/>
</dbReference>
<dbReference type="Gene3D" id="3.60.10.10">
    <property type="entry name" value="Endonuclease/exonuclease/phosphatase"/>
    <property type="match status" value="1"/>
</dbReference>
<evidence type="ECO:0000256" key="4">
    <source>
        <dbReference type="ARBA" id="ARBA00008682"/>
    </source>
</evidence>
<gene>
    <name evidence="24" type="ORF">O9K51_08520</name>
</gene>
<dbReference type="InterPro" id="IPR001223">
    <property type="entry name" value="Glyco_hydro18_cat"/>
</dbReference>
<keyword evidence="9" id="KW-0146">Chitin degradation</keyword>
<dbReference type="SUPFAM" id="SSF54160">
    <property type="entry name" value="Chromo domain-like"/>
    <property type="match status" value="1"/>
</dbReference>
<evidence type="ECO:0000256" key="5">
    <source>
        <dbReference type="ARBA" id="ARBA00011353"/>
    </source>
</evidence>
<dbReference type="CDD" id="cd09276">
    <property type="entry name" value="Rnase_HI_RT_non_LTR"/>
    <property type="match status" value="1"/>
</dbReference>
<evidence type="ECO:0000256" key="6">
    <source>
        <dbReference type="ARBA" id="ARBA00012729"/>
    </source>
</evidence>
<dbReference type="GO" id="GO:0005739">
    <property type="term" value="C:mitochondrion"/>
    <property type="evidence" value="ECO:0007669"/>
    <property type="project" value="UniProtKB-SubCell"/>
</dbReference>
<dbReference type="PANTHER" id="PTHR33481:SF1">
    <property type="entry name" value="ENDONUCLEASE_EXONUCLEASE_PHOSPHATASE DOMAIN-CONTAINING PROTEIN-RELATED"/>
    <property type="match status" value="1"/>
</dbReference>
<keyword evidence="7" id="KW-0964">Secreted</keyword>
<organism evidence="24 25">
    <name type="scientific">Purpureocillium lavendulum</name>
    <dbReference type="NCBI Taxonomy" id="1247861"/>
    <lineage>
        <taxon>Eukaryota</taxon>
        <taxon>Fungi</taxon>
        <taxon>Dikarya</taxon>
        <taxon>Ascomycota</taxon>
        <taxon>Pezizomycotina</taxon>
        <taxon>Sordariomycetes</taxon>
        <taxon>Hypocreomycetidae</taxon>
        <taxon>Hypocreales</taxon>
        <taxon>Ophiocordycipitaceae</taxon>
        <taxon>Purpureocillium</taxon>
    </lineage>
</organism>
<dbReference type="GO" id="GO:0004523">
    <property type="term" value="F:RNA-DNA hybrid ribonuclease activity"/>
    <property type="evidence" value="ECO:0007669"/>
    <property type="project" value="InterPro"/>
</dbReference>
<keyword evidence="11" id="KW-0539">Nucleus</keyword>
<keyword evidence="15" id="KW-0479">Metal-binding</keyword>
<dbReference type="InterPro" id="IPR012337">
    <property type="entry name" value="RNaseH-like_sf"/>
</dbReference>
<evidence type="ECO:0000256" key="9">
    <source>
        <dbReference type="ARBA" id="ARBA00023024"/>
    </source>
</evidence>
<dbReference type="InterPro" id="IPR001579">
    <property type="entry name" value="Glyco_hydro_18_chit_AS"/>
</dbReference>
<evidence type="ECO:0000256" key="12">
    <source>
        <dbReference type="ARBA" id="ARBA00023277"/>
    </source>
</evidence>
<keyword evidence="13 16" id="KW-0326">Glycosidase</keyword>
<evidence type="ECO:0000256" key="2">
    <source>
        <dbReference type="ARBA" id="ARBA00004173"/>
    </source>
</evidence>
<keyword evidence="25" id="KW-1185">Reference proteome</keyword>
<comment type="caution">
    <text evidence="24">The sequence shown here is derived from an EMBL/GenBank/DDBJ whole genome shotgun (WGS) entry which is preliminary data.</text>
</comment>
<dbReference type="Pfam" id="PF00704">
    <property type="entry name" value="Glyco_hydro_18"/>
    <property type="match status" value="1"/>
</dbReference>
<feature type="signal peptide" evidence="18">
    <location>
        <begin position="1"/>
        <end position="21"/>
    </location>
</feature>
<evidence type="ECO:0000259" key="22">
    <source>
        <dbReference type="PROSITE" id="PS50879"/>
    </source>
</evidence>
<feature type="domain" description="CCHC-type" evidence="20">
    <location>
        <begin position="2053"/>
        <end position="2067"/>
    </location>
</feature>
<dbReference type="GO" id="GO:0008270">
    <property type="term" value="F:zinc ion binding"/>
    <property type="evidence" value="ECO:0007669"/>
    <property type="project" value="UniProtKB-KW"/>
</dbReference>
<evidence type="ECO:0000256" key="16">
    <source>
        <dbReference type="RuleBase" id="RU000489"/>
    </source>
</evidence>
<dbReference type="Proteomes" id="UP001163105">
    <property type="component" value="Unassembled WGS sequence"/>
</dbReference>